<proteinExistence type="predicted"/>
<dbReference type="EMBL" id="AP024488">
    <property type="protein sequence ID" value="BCS95462.1"/>
    <property type="molecule type" value="Genomic_DNA"/>
</dbReference>
<evidence type="ECO:0000313" key="2">
    <source>
        <dbReference type="EMBL" id="BCS95462.1"/>
    </source>
</evidence>
<feature type="transmembrane region" description="Helical" evidence="1">
    <location>
        <begin position="6"/>
        <end position="25"/>
    </location>
</feature>
<name>A0ABM7PDX6_9BACT</name>
<evidence type="ECO:0000313" key="3">
    <source>
        <dbReference type="Proteomes" id="UP001320148"/>
    </source>
</evidence>
<keyword evidence="1" id="KW-1133">Transmembrane helix</keyword>
<protein>
    <submittedName>
        <fullName evidence="2">Uncharacterized protein</fullName>
    </submittedName>
</protein>
<evidence type="ECO:0000256" key="1">
    <source>
        <dbReference type="SAM" id="Phobius"/>
    </source>
</evidence>
<gene>
    <name evidence="2" type="ORF">DSLASN_10940</name>
</gene>
<reference evidence="2 3" key="1">
    <citation type="submission" date="2021-02" db="EMBL/GenBank/DDBJ databases">
        <title>Complete genome of Desulfoluna sp. strain ASN36.</title>
        <authorList>
            <person name="Takahashi A."/>
            <person name="Kojima H."/>
            <person name="Fukui M."/>
        </authorList>
    </citation>
    <scope>NUCLEOTIDE SEQUENCE [LARGE SCALE GENOMIC DNA]</scope>
    <source>
        <strain evidence="2 3">ASN36</strain>
    </source>
</reference>
<keyword evidence="1" id="KW-0472">Membrane</keyword>
<keyword evidence="1" id="KW-0812">Transmembrane</keyword>
<dbReference type="Proteomes" id="UP001320148">
    <property type="component" value="Chromosome"/>
</dbReference>
<sequence length="161" mass="19026">MKIETGIALTALLISGWSFYRLCLFQNRNEYKDTRYIFKECLSEAKDLIEKITIDMESLIRRRVDFDLLDSDYIGSYGYQQAYQAFMVHYRSMNEQKSKTIQIYQDLSETLKATDRSAFDKLILLQKEIKDIYIEFIESFAKAKTEIDGIENMANYQKKKA</sequence>
<accession>A0ABM7PDX6</accession>
<organism evidence="2 3">
    <name type="scientific">Desulfoluna limicola</name>
    <dbReference type="NCBI Taxonomy" id="2810562"/>
    <lineage>
        <taxon>Bacteria</taxon>
        <taxon>Pseudomonadati</taxon>
        <taxon>Thermodesulfobacteriota</taxon>
        <taxon>Desulfobacteria</taxon>
        <taxon>Desulfobacterales</taxon>
        <taxon>Desulfolunaceae</taxon>
        <taxon>Desulfoluna</taxon>
    </lineage>
</organism>
<keyword evidence="3" id="KW-1185">Reference proteome</keyword>
<dbReference type="RefSeq" id="WP_236891706.1">
    <property type="nucleotide sequence ID" value="NZ_AP024488.1"/>
</dbReference>